<accession>A0A327Z3Y4</accession>
<organism evidence="3 4">
    <name type="scientific">Actinoplanes lutulentus</name>
    <dbReference type="NCBI Taxonomy" id="1287878"/>
    <lineage>
        <taxon>Bacteria</taxon>
        <taxon>Bacillati</taxon>
        <taxon>Actinomycetota</taxon>
        <taxon>Actinomycetes</taxon>
        <taxon>Micromonosporales</taxon>
        <taxon>Micromonosporaceae</taxon>
        <taxon>Actinoplanes</taxon>
    </lineage>
</organism>
<evidence type="ECO:0008006" key="5">
    <source>
        <dbReference type="Google" id="ProtNLM"/>
    </source>
</evidence>
<proteinExistence type="predicted"/>
<feature type="transmembrane region" description="Helical" evidence="2">
    <location>
        <begin position="38"/>
        <end position="59"/>
    </location>
</feature>
<evidence type="ECO:0000313" key="3">
    <source>
        <dbReference type="EMBL" id="RAK29942.1"/>
    </source>
</evidence>
<name>A0A327Z3Y4_9ACTN</name>
<feature type="region of interest" description="Disordered" evidence="1">
    <location>
        <begin position="72"/>
        <end position="110"/>
    </location>
</feature>
<feature type="compositionally biased region" description="Pro residues" evidence="1">
    <location>
        <begin position="77"/>
        <end position="102"/>
    </location>
</feature>
<dbReference type="OrthoDB" id="3404060at2"/>
<dbReference type="AlphaFoldDB" id="A0A327Z3Y4"/>
<evidence type="ECO:0000313" key="4">
    <source>
        <dbReference type="Proteomes" id="UP000249341"/>
    </source>
</evidence>
<keyword evidence="2" id="KW-0472">Membrane</keyword>
<gene>
    <name evidence="3" type="ORF">B0I29_117268</name>
</gene>
<reference evidence="3 4" key="1">
    <citation type="submission" date="2018-06" db="EMBL/GenBank/DDBJ databases">
        <title>Genomic Encyclopedia of Type Strains, Phase III (KMG-III): the genomes of soil and plant-associated and newly described type strains.</title>
        <authorList>
            <person name="Whitman W."/>
        </authorList>
    </citation>
    <scope>NUCLEOTIDE SEQUENCE [LARGE SCALE GENOMIC DNA]</scope>
    <source>
        <strain evidence="3 4">CGMCC 4.7090</strain>
    </source>
</reference>
<keyword evidence="2" id="KW-0812">Transmembrane</keyword>
<feature type="transmembrane region" description="Helical" evidence="2">
    <location>
        <begin position="166"/>
        <end position="187"/>
    </location>
</feature>
<dbReference type="EMBL" id="QLMJ01000017">
    <property type="protein sequence ID" value="RAK29942.1"/>
    <property type="molecule type" value="Genomic_DNA"/>
</dbReference>
<sequence length="189" mass="19349">MIAVLTAVAVGFLSAFLPFTPAEPYVITAVLTTEAPPVALGLAAAAGQTAGKVLIFLAARGALRSAWLRQRLDRHPPTPPGPPDAAPTPPGRPDAVPSPPGLPDAVPTSPGRLGTLLARPKAAGARLIEVMDRPRQATGMLLLSAITGFPPLLAASVYLGRTPMRPAVFAAMCMLGRAIRFVAIALAGS</sequence>
<protein>
    <recommendedName>
        <fullName evidence="5">Membrane protein YqaA with SNARE-associated domain</fullName>
    </recommendedName>
</protein>
<comment type="caution">
    <text evidence="3">The sequence shown here is derived from an EMBL/GenBank/DDBJ whole genome shotgun (WGS) entry which is preliminary data.</text>
</comment>
<feature type="transmembrane region" description="Helical" evidence="2">
    <location>
        <begin position="141"/>
        <end position="160"/>
    </location>
</feature>
<evidence type="ECO:0000256" key="1">
    <source>
        <dbReference type="SAM" id="MobiDB-lite"/>
    </source>
</evidence>
<evidence type="ECO:0000256" key="2">
    <source>
        <dbReference type="SAM" id="Phobius"/>
    </source>
</evidence>
<keyword evidence="2" id="KW-1133">Transmembrane helix</keyword>
<dbReference type="Proteomes" id="UP000249341">
    <property type="component" value="Unassembled WGS sequence"/>
</dbReference>
<keyword evidence="4" id="KW-1185">Reference proteome</keyword>
<dbReference type="RefSeq" id="WP_111652882.1">
    <property type="nucleotide sequence ID" value="NZ_JACHWI010000008.1"/>
</dbReference>